<dbReference type="InterPro" id="IPR015947">
    <property type="entry name" value="PUA-like_sf"/>
</dbReference>
<dbReference type="GeneID" id="17319565"/>
<dbReference type="PANTHER" id="PTHR46732">
    <property type="entry name" value="ATP-DEPENDENT PROTEASE LA (LON) DOMAIN PROTEIN"/>
    <property type="match status" value="1"/>
</dbReference>
<dbReference type="RefSeq" id="XP_005711785.1">
    <property type="nucleotide sequence ID" value="XM_005711728.1"/>
</dbReference>
<gene>
    <name evidence="3" type="ORF">CHC_T00001359001</name>
</gene>
<evidence type="ECO:0000259" key="2">
    <source>
        <dbReference type="Pfam" id="PF02190"/>
    </source>
</evidence>
<dbReference type="Gramene" id="CDF32120">
    <property type="protein sequence ID" value="CDF32120"/>
    <property type="gene ID" value="CHC_T00001359001"/>
</dbReference>
<proteinExistence type="predicted"/>
<dbReference type="InterPro" id="IPR003111">
    <property type="entry name" value="Lon_prtase_N"/>
</dbReference>
<evidence type="ECO:0000313" key="3">
    <source>
        <dbReference type="EMBL" id="CDF32120.1"/>
    </source>
</evidence>
<dbReference type="SUPFAM" id="SSF88697">
    <property type="entry name" value="PUA domain-like"/>
    <property type="match status" value="1"/>
</dbReference>
<keyword evidence="4" id="KW-1185">Reference proteome</keyword>
<feature type="region of interest" description="Disordered" evidence="1">
    <location>
        <begin position="40"/>
        <end position="68"/>
    </location>
</feature>
<evidence type="ECO:0000313" key="4">
    <source>
        <dbReference type="Proteomes" id="UP000012073"/>
    </source>
</evidence>
<protein>
    <recommendedName>
        <fullName evidence="2">Lon N-terminal domain-containing protein</fullName>
    </recommendedName>
</protein>
<dbReference type="Gene3D" id="2.30.130.40">
    <property type="entry name" value="LON domain-like"/>
    <property type="match status" value="1"/>
</dbReference>
<name>R7Q3Q9_CHOCR</name>
<dbReference type="EMBL" id="HG001459">
    <property type="protein sequence ID" value="CDF32120.1"/>
    <property type="molecule type" value="Genomic_DNA"/>
</dbReference>
<dbReference type="Pfam" id="PF02190">
    <property type="entry name" value="LON_substr_bdg"/>
    <property type="match status" value="1"/>
</dbReference>
<dbReference type="AlphaFoldDB" id="R7Q3Q9"/>
<dbReference type="KEGG" id="ccp:CHC_T00001359001"/>
<accession>R7Q3Q9</accession>
<organism evidence="3 4">
    <name type="scientific">Chondrus crispus</name>
    <name type="common">Carrageen Irish moss</name>
    <name type="synonym">Polymorpha crispa</name>
    <dbReference type="NCBI Taxonomy" id="2769"/>
    <lineage>
        <taxon>Eukaryota</taxon>
        <taxon>Rhodophyta</taxon>
        <taxon>Florideophyceae</taxon>
        <taxon>Rhodymeniophycidae</taxon>
        <taxon>Gigartinales</taxon>
        <taxon>Gigartinaceae</taxon>
        <taxon>Chondrus</taxon>
    </lineage>
</organism>
<evidence type="ECO:0000256" key="1">
    <source>
        <dbReference type="SAM" id="MobiDB-lite"/>
    </source>
</evidence>
<dbReference type="PANTHER" id="PTHR46732:SF8">
    <property type="entry name" value="ATP-DEPENDENT PROTEASE LA (LON) DOMAIN PROTEIN"/>
    <property type="match status" value="1"/>
</dbReference>
<reference evidence="4" key="1">
    <citation type="journal article" date="2013" name="Proc. Natl. Acad. Sci. U.S.A.">
        <title>Genome structure and metabolic features in the red seaweed Chondrus crispus shed light on evolution of the Archaeplastida.</title>
        <authorList>
            <person name="Collen J."/>
            <person name="Porcel B."/>
            <person name="Carre W."/>
            <person name="Ball S.G."/>
            <person name="Chaparro C."/>
            <person name="Tonon T."/>
            <person name="Barbeyron T."/>
            <person name="Michel G."/>
            <person name="Noel B."/>
            <person name="Valentin K."/>
            <person name="Elias M."/>
            <person name="Artiguenave F."/>
            <person name="Arun A."/>
            <person name="Aury J.M."/>
            <person name="Barbosa-Neto J.F."/>
            <person name="Bothwell J.H."/>
            <person name="Bouget F.Y."/>
            <person name="Brillet L."/>
            <person name="Cabello-Hurtado F."/>
            <person name="Capella-Gutierrez S."/>
            <person name="Charrier B."/>
            <person name="Cladiere L."/>
            <person name="Cock J.M."/>
            <person name="Coelho S.M."/>
            <person name="Colleoni C."/>
            <person name="Czjzek M."/>
            <person name="Da Silva C."/>
            <person name="Delage L."/>
            <person name="Denoeud F."/>
            <person name="Deschamps P."/>
            <person name="Dittami S.M."/>
            <person name="Gabaldon T."/>
            <person name="Gachon C.M."/>
            <person name="Groisillier A."/>
            <person name="Herve C."/>
            <person name="Jabbari K."/>
            <person name="Katinka M."/>
            <person name="Kloareg B."/>
            <person name="Kowalczyk N."/>
            <person name="Labadie K."/>
            <person name="Leblanc C."/>
            <person name="Lopez P.J."/>
            <person name="McLachlan D.H."/>
            <person name="Meslet-Cladiere L."/>
            <person name="Moustafa A."/>
            <person name="Nehr Z."/>
            <person name="Nyvall Collen P."/>
            <person name="Panaud O."/>
            <person name="Partensky F."/>
            <person name="Poulain J."/>
            <person name="Rensing S.A."/>
            <person name="Rousvoal S."/>
            <person name="Samson G."/>
            <person name="Symeonidi A."/>
            <person name="Weissenbach J."/>
            <person name="Zambounis A."/>
            <person name="Wincker P."/>
            <person name="Boyen C."/>
        </authorList>
    </citation>
    <scope>NUCLEOTIDE SEQUENCE [LARGE SCALE GENOMIC DNA]</scope>
    <source>
        <strain evidence="4">cv. Stackhouse</strain>
    </source>
</reference>
<dbReference type="Proteomes" id="UP000012073">
    <property type="component" value="Unassembled WGS sequence"/>
</dbReference>
<feature type="domain" description="Lon N-terminal" evidence="2">
    <location>
        <begin position="79"/>
        <end position="329"/>
    </location>
</feature>
<dbReference type="InterPro" id="IPR046336">
    <property type="entry name" value="Lon_prtase_N_sf"/>
</dbReference>
<sequence>MLTFVLSPCLPLRRPSPQLAPAHARAPLKRLPVSSCDRWKEFSVGPPSDDAPSPTPAPTPRPSLDWPSWRTSGGSMRVPAIPFPPQEVFLPGESKLLHLFEARYLSLFEHVIVHCDKQCAHVLVAPGRNALAAHGTIVRIREWRRLDVGVSVRFEAVGRLRISKLYNASPFLQADVHVVDDHGLQEGGKAEDVTEVETRFWTLFRQVVGLCVRLGEDPLREKLSTAEESIAVVAGNDADTEGETDLVAMSPEARGEYYEEMLLAAARRAVNGEDVRFFIVTNSAEMLSRRAAALSFAAWEFFESTAGMRQKALEERDAVARLHLVVEQLELRKNKLAAKIALENAFS</sequence>
<dbReference type="OrthoDB" id="3919at2759"/>